<dbReference type="GO" id="GO:0016042">
    <property type="term" value="P:lipid catabolic process"/>
    <property type="evidence" value="ECO:0007669"/>
    <property type="project" value="UniProtKB-UniRule"/>
</dbReference>
<dbReference type="InterPro" id="IPR047156">
    <property type="entry name" value="Teg/CotR/CapV-like"/>
</dbReference>
<organism evidence="4 5">
    <name type="scientific">Leptolyngbya boryana NIES-2135</name>
    <dbReference type="NCBI Taxonomy" id="1973484"/>
    <lineage>
        <taxon>Bacteria</taxon>
        <taxon>Bacillati</taxon>
        <taxon>Cyanobacteriota</taxon>
        <taxon>Cyanophyceae</taxon>
        <taxon>Leptolyngbyales</taxon>
        <taxon>Leptolyngbyaceae</taxon>
        <taxon>Leptolyngbya group</taxon>
        <taxon>Leptolyngbya</taxon>
    </lineage>
</organism>
<keyword evidence="1 2" id="KW-0443">Lipid metabolism</keyword>
<evidence type="ECO:0000256" key="1">
    <source>
        <dbReference type="ARBA" id="ARBA00023098"/>
    </source>
</evidence>
<feature type="domain" description="PNPLA" evidence="3">
    <location>
        <begin position="6"/>
        <end position="185"/>
    </location>
</feature>
<keyword evidence="2" id="KW-0378">Hydrolase</keyword>
<feature type="short sequence motif" description="DGA/G" evidence="2">
    <location>
        <begin position="172"/>
        <end position="174"/>
    </location>
</feature>
<feature type="active site" description="Nucleophile" evidence="2">
    <location>
        <position position="44"/>
    </location>
</feature>
<sequence length="301" mass="33482">MAFKILAIDGGGIRGLYAAYILKRIHEELGIVFSKHFDLIIGTSTGSIIASALAINYPIEKVVMLYEVEGKKIFSPNSFSLNGLYKSKYSRRYLEKILNKALGNKTLSDVQDTRLVIPATDIANGQVFVFKSSYLDEFIRDKNTKIVDAILASCSAPTYFDPSRVDNYLLVDGGLWANNPALVGLIEAIGKLKIDKDQVKILSVGTGIGHRYYEIDGAEDRKWGLSNGWQGSKLVDTILNLQSISSENMVKLVLRDDQYLRLNFNSDVKLAMDSLSILDSLKSKADQTFTYQINNIQSFLA</sequence>
<dbReference type="PROSITE" id="PS51635">
    <property type="entry name" value="PNPLA"/>
    <property type="match status" value="1"/>
</dbReference>
<feature type="short sequence motif" description="GXSXG" evidence="2">
    <location>
        <begin position="42"/>
        <end position="46"/>
    </location>
</feature>
<feature type="short sequence motif" description="GXGXXG" evidence="2">
    <location>
        <begin position="10"/>
        <end position="15"/>
    </location>
</feature>
<reference evidence="4 5" key="1">
    <citation type="submission" date="2017-06" db="EMBL/GenBank/DDBJ databases">
        <title>Genome sequencing of cyanobaciteial culture collection at National Institute for Environmental Studies (NIES).</title>
        <authorList>
            <person name="Hirose Y."/>
            <person name="Shimura Y."/>
            <person name="Fujisawa T."/>
            <person name="Nakamura Y."/>
            <person name="Kawachi M."/>
        </authorList>
    </citation>
    <scope>NUCLEOTIDE SEQUENCE [LARGE SCALE GENOMIC DNA]</scope>
    <source>
        <strain evidence="4 5">NIES-2135</strain>
    </source>
</reference>
<dbReference type="GO" id="GO:0016787">
    <property type="term" value="F:hydrolase activity"/>
    <property type="evidence" value="ECO:0007669"/>
    <property type="project" value="UniProtKB-UniRule"/>
</dbReference>
<accession>A0A1Z4JPI4</accession>
<evidence type="ECO:0000259" key="3">
    <source>
        <dbReference type="PROSITE" id="PS51635"/>
    </source>
</evidence>
<proteinExistence type="predicted"/>
<dbReference type="Gene3D" id="3.40.1090.10">
    <property type="entry name" value="Cytosolic phospholipase A2 catalytic domain"/>
    <property type="match status" value="1"/>
</dbReference>
<dbReference type="SUPFAM" id="SSF52151">
    <property type="entry name" value="FabD/lysophospholipase-like"/>
    <property type="match status" value="1"/>
</dbReference>
<evidence type="ECO:0000313" key="4">
    <source>
        <dbReference type="EMBL" id="BAY58620.1"/>
    </source>
</evidence>
<dbReference type="Pfam" id="PF01734">
    <property type="entry name" value="Patatin"/>
    <property type="match status" value="1"/>
</dbReference>
<keyword evidence="2" id="KW-0442">Lipid degradation</keyword>
<feature type="active site" description="Proton acceptor" evidence="2">
    <location>
        <position position="172"/>
    </location>
</feature>
<dbReference type="InterPro" id="IPR016035">
    <property type="entry name" value="Acyl_Trfase/lysoPLipase"/>
</dbReference>
<name>A0A1Z4JPI4_LEPBY</name>
<dbReference type="NCBIfam" id="NF041079">
    <property type="entry name" value="CBASS_lipase"/>
    <property type="match status" value="1"/>
</dbReference>
<keyword evidence="5" id="KW-1185">Reference proteome</keyword>
<protein>
    <submittedName>
        <fullName evidence="4">Patatin</fullName>
    </submittedName>
</protein>
<dbReference type="PANTHER" id="PTHR24138:SF10">
    <property type="entry name" value="PHOSPHOLIPASE A2"/>
    <property type="match status" value="1"/>
</dbReference>
<evidence type="ECO:0000313" key="5">
    <source>
        <dbReference type="Proteomes" id="UP000217895"/>
    </source>
</evidence>
<dbReference type="Proteomes" id="UP000217895">
    <property type="component" value="Chromosome"/>
</dbReference>
<gene>
    <name evidence="4" type="ORF">NIES2135_54930</name>
</gene>
<dbReference type="AlphaFoldDB" id="A0A1Z4JPI4"/>
<dbReference type="EMBL" id="AP018203">
    <property type="protein sequence ID" value="BAY58620.1"/>
    <property type="molecule type" value="Genomic_DNA"/>
</dbReference>
<evidence type="ECO:0000256" key="2">
    <source>
        <dbReference type="PROSITE-ProRule" id="PRU01161"/>
    </source>
</evidence>
<dbReference type="InterPro" id="IPR002641">
    <property type="entry name" value="PNPLA_dom"/>
</dbReference>
<dbReference type="PANTHER" id="PTHR24138">
    <property type="entry name" value="INTRACELLLAR PHOSPHOLIPASE A FAMILY"/>
    <property type="match status" value="1"/>
</dbReference>
<dbReference type="CDD" id="cd07199">
    <property type="entry name" value="Pat17_PNPLA8_PNPLA9_like"/>
    <property type="match status" value="1"/>
</dbReference>